<dbReference type="Pfam" id="PF00593">
    <property type="entry name" value="TonB_dep_Rec_b-barrel"/>
    <property type="match status" value="1"/>
</dbReference>
<comment type="similarity">
    <text evidence="10 11">Belongs to the TonB-dependent receptor family.</text>
</comment>
<name>A0A7X6DR87_9BACT</name>
<evidence type="ECO:0000256" key="3">
    <source>
        <dbReference type="ARBA" id="ARBA00022452"/>
    </source>
</evidence>
<dbReference type="InterPro" id="IPR037066">
    <property type="entry name" value="Plug_dom_sf"/>
</dbReference>
<reference evidence="14 15" key="1">
    <citation type="journal article" date="2020" name="Nature">
        <title>Bacterial chemolithoautotrophy via manganese oxidation.</title>
        <authorList>
            <person name="Yu H."/>
            <person name="Leadbetter J.R."/>
        </authorList>
    </citation>
    <scope>NUCLEOTIDE SEQUENCE [LARGE SCALE GENOMIC DNA]</scope>
    <source>
        <strain evidence="14 15">Mn-1</strain>
    </source>
</reference>
<gene>
    <name evidence="14" type="ORF">MNODULE_14115</name>
</gene>
<keyword evidence="2 10" id="KW-0813">Transport</keyword>
<keyword evidence="7 10" id="KW-0472">Membrane</keyword>
<evidence type="ECO:0000313" key="15">
    <source>
        <dbReference type="Proteomes" id="UP000534783"/>
    </source>
</evidence>
<evidence type="ECO:0000256" key="2">
    <source>
        <dbReference type="ARBA" id="ARBA00022448"/>
    </source>
</evidence>
<dbReference type="GO" id="GO:0044718">
    <property type="term" value="P:siderophore transmembrane transport"/>
    <property type="evidence" value="ECO:0007669"/>
    <property type="project" value="TreeGrafter"/>
</dbReference>
<dbReference type="Proteomes" id="UP000534783">
    <property type="component" value="Unassembled WGS sequence"/>
</dbReference>
<keyword evidence="3 10" id="KW-1134">Transmembrane beta strand</keyword>
<keyword evidence="15" id="KW-1185">Reference proteome</keyword>
<protein>
    <submittedName>
        <fullName evidence="14">TonB-dependent receptor</fullName>
    </submittedName>
</protein>
<dbReference type="RefSeq" id="WP_168060913.1">
    <property type="nucleotide sequence ID" value="NZ_VTOW01000002.1"/>
</dbReference>
<evidence type="ECO:0000256" key="5">
    <source>
        <dbReference type="ARBA" id="ARBA00022729"/>
    </source>
</evidence>
<keyword evidence="4 10" id="KW-0812">Transmembrane</keyword>
<dbReference type="PANTHER" id="PTHR30069">
    <property type="entry name" value="TONB-DEPENDENT OUTER MEMBRANE RECEPTOR"/>
    <property type="match status" value="1"/>
</dbReference>
<organism evidence="14 15">
    <name type="scientific">Candidatus Manganitrophus noduliformans</name>
    <dbReference type="NCBI Taxonomy" id="2606439"/>
    <lineage>
        <taxon>Bacteria</taxon>
        <taxon>Pseudomonadati</taxon>
        <taxon>Nitrospirota</taxon>
        <taxon>Nitrospiria</taxon>
        <taxon>Candidatus Troglogloeales</taxon>
        <taxon>Candidatus Manganitrophaceae</taxon>
        <taxon>Candidatus Manganitrophus</taxon>
    </lineage>
</organism>
<evidence type="ECO:0000256" key="11">
    <source>
        <dbReference type="RuleBase" id="RU003357"/>
    </source>
</evidence>
<dbReference type="PANTHER" id="PTHR30069:SF29">
    <property type="entry name" value="HEMOGLOBIN AND HEMOGLOBIN-HAPTOGLOBIN-BINDING PROTEIN 1-RELATED"/>
    <property type="match status" value="1"/>
</dbReference>
<dbReference type="InterPro" id="IPR039426">
    <property type="entry name" value="TonB-dep_rcpt-like"/>
</dbReference>
<evidence type="ECO:0000256" key="10">
    <source>
        <dbReference type="PROSITE-ProRule" id="PRU01360"/>
    </source>
</evidence>
<dbReference type="GO" id="GO:0015344">
    <property type="term" value="F:siderophore uptake transmembrane transporter activity"/>
    <property type="evidence" value="ECO:0007669"/>
    <property type="project" value="TreeGrafter"/>
</dbReference>
<proteinExistence type="inferred from homology"/>
<evidence type="ECO:0000313" key="14">
    <source>
        <dbReference type="EMBL" id="NKE71880.1"/>
    </source>
</evidence>
<evidence type="ECO:0000259" key="13">
    <source>
        <dbReference type="Pfam" id="PF07715"/>
    </source>
</evidence>
<feature type="domain" description="TonB-dependent receptor-like beta-barrel" evidence="12">
    <location>
        <begin position="208"/>
        <end position="656"/>
    </location>
</feature>
<dbReference type="Gene3D" id="2.40.170.20">
    <property type="entry name" value="TonB-dependent receptor, beta-barrel domain"/>
    <property type="match status" value="1"/>
</dbReference>
<dbReference type="InterPro" id="IPR000531">
    <property type="entry name" value="Beta-barrel_TonB"/>
</dbReference>
<accession>A0A7X6DR87</accession>
<dbReference type="PROSITE" id="PS52016">
    <property type="entry name" value="TONB_DEPENDENT_REC_3"/>
    <property type="match status" value="1"/>
</dbReference>
<comment type="subcellular location">
    <subcellularLocation>
        <location evidence="1 10">Cell outer membrane</location>
        <topology evidence="1 10">Multi-pass membrane protein</topology>
    </subcellularLocation>
</comment>
<keyword evidence="9 10" id="KW-0998">Cell outer membrane</keyword>
<dbReference type="GO" id="GO:0009279">
    <property type="term" value="C:cell outer membrane"/>
    <property type="evidence" value="ECO:0007669"/>
    <property type="project" value="UniProtKB-SubCell"/>
</dbReference>
<evidence type="ECO:0000259" key="12">
    <source>
        <dbReference type="Pfam" id="PF00593"/>
    </source>
</evidence>
<comment type="caution">
    <text evidence="14">The sequence shown here is derived from an EMBL/GenBank/DDBJ whole genome shotgun (WGS) entry which is preliminary data.</text>
</comment>
<feature type="domain" description="TonB-dependent receptor plug" evidence="13">
    <location>
        <begin position="75"/>
        <end position="182"/>
    </location>
</feature>
<keyword evidence="6 11" id="KW-0798">TonB box</keyword>
<evidence type="ECO:0000256" key="6">
    <source>
        <dbReference type="ARBA" id="ARBA00023077"/>
    </source>
</evidence>
<evidence type="ECO:0000256" key="8">
    <source>
        <dbReference type="ARBA" id="ARBA00023170"/>
    </source>
</evidence>
<dbReference type="Pfam" id="PF07715">
    <property type="entry name" value="Plug"/>
    <property type="match status" value="1"/>
</dbReference>
<dbReference type="InterPro" id="IPR036942">
    <property type="entry name" value="Beta-barrel_TonB_sf"/>
</dbReference>
<evidence type="ECO:0000256" key="4">
    <source>
        <dbReference type="ARBA" id="ARBA00022692"/>
    </source>
</evidence>
<dbReference type="CDD" id="cd01347">
    <property type="entry name" value="ligand_gated_channel"/>
    <property type="match status" value="1"/>
</dbReference>
<evidence type="ECO:0000256" key="7">
    <source>
        <dbReference type="ARBA" id="ARBA00023136"/>
    </source>
</evidence>
<evidence type="ECO:0000256" key="1">
    <source>
        <dbReference type="ARBA" id="ARBA00004571"/>
    </source>
</evidence>
<dbReference type="AlphaFoldDB" id="A0A7X6DR87"/>
<dbReference type="InterPro" id="IPR012910">
    <property type="entry name" value="Plug_dom"/>
</dbReference>
<evidence type="ECO:0000256" key="9">
    <source>
        <dbReference type="ARBA" id="ARBA00023237"/>
    </source>
</evidence>
<dbReference type="Gene3D" id="2.170.130.10">
    <property type="entry name" value="TonB-dependent receptor, plug domain"/>
    <property type="match status" value="1"/>
</dbReference>
<dbReference type="SUPFAM" id="SSF56935">
    <property type="entry name" value="Porins"/>
    <property type="match status" value="1"/>
</dbReference>
<keyword evidence="5" id="KW-0732">Signal</keyword>
<keyword evidence="8 14" id="KW-0675">Receptor</keyword>
<sequence length="684" mass="77657">MTIRRGIVLHHARRILAEALFLTVVLLLIENRPLAWGQEVSHATKPQDALTELSLEELMNVEIVTYSKSPIKWFNTPAAIFVITQEDIRRSGVTSVPEALRMAPGVQVARINANQWAIGIRGFTSRLSRSILVLIDGRSVYNPLFAGVYWEVQDLLLEDIERIEVIRGPGGVIWGANAVNGVINIITKHSKETQGGLVTLGAGTEERGFGGVRYGGRSGEDLHYRVYAKYFDRDAGFHPDGVDFDDWRMGRAGFRTDLDLTDRDAFTLQGDFYTGEAGQRTTFGTYTPPFSQTVLRDADLSGGNLLFRWGRVRSERSDWTLKAYYDYTNREEANFEEERHTLDFDFQHRLRFTQSRELIWGAGYRLNSDDTSGVETVEFIPADRTDAIYSAFVQYQIGFIDDRVVLTLGSKFEHNDYSGFELQPSGRALWKPTETQVVWGAVTRAVRTPTRLEHDLALSGVLDPATNTFGRILPNESFESETMIAYELGYRVQPQPRLSFTSTTFYNKYANLSTLEMGAPSFTEAAPPGPDRVIVPFFLTNQMDGHTYGVELMTDWQAKEWWRVNFIYSFLQIHLNAQAGFPTRESSETGTEESSPHHQAGLRSMIDLPGNLELDWFLRYVDRLPAQVVKRYYNLDLRLGWHPTEKVELSVVGQNLLGRQHAEFARGVVEVERGVYAKVIVQWE</sequence>
<dbReference type="EMBL" id="VTOW01000002">
    <property type="protein sequence ID" value="NKE71880.1"/>
    <property type="molecule type" value="Genomic_DNA"/>
</dbReference>